<organism evidence="2 3">
    <name type="scientific">Thelephora terrestris</name>
    <dbReference type="NCBI Taxonomy" id="56493"/>
    <lineage>
        <taxon>Eukaryota</taxon>
        <taxon>Fungi</taxon>
        <taxon>Dikarya</taxon>
        <taxon>Basidiomycota</taxon>
        <taxon>Agaricomycotina</taxon>
        <taxon>Agaricomycetes</taxon>
        <taxon>Thelephorales</taxon>
        <taxon>Thelephoraceae</taxon>
        <taxon>Thelephora</taxon>
    </lineage>
</organism>
<dbReference type="SUPFAM" id="SSF48452">
    <property type="entry name" value="TPR-like"/>
    <property type="match status" value="1"/>
</dbReference>
<evidence type="ECO:0000313" key="2">
    <source>
        <dbReference type="EMBL" id="KAF9793345.1"/>
    </source>
</evidence>
<evidence type="ECO:0008006" key="4">
    <source>
        <dbReference type="Google" id="ProtNLM"/>
    </source>
</evidence>
<reference evidence="2" key="1">
    <citation type="journal article" date="2020" name="Nat. Commun.">
        <title>Large-scale genome sequencing of mycorrhizal fungi provides insights into the early evolution of symbiotic traits.</title>
        <authorList>
            <person name="Miyauchi S."/>
            <person name="Kiss E."/>
            <person name="Kuo A."/>
            <person name="Drula E."/>
            <person name="Kohler A."/>
            <person name="Sanchez-Garcia M."/>
            <person name="Morin E."/>
            <person name="Andreopoulos B."/>
            <person name="Barry K.W."/>
            <person name="Bonito G."/>
            <person name="Buee M."/>
            <person name="Carver A."/>
            <person name="Chen C."/>
            <person name="Cichocki N."/>
            <person name="Clum A."/>
            <person name="Culley D."/>
            <person name="Crous P.W."/>
            <person name="Fauchery L."/>
            <person name="Girlanda M."/>
            <person name="Hayes R.D."/>
            <person name="Keri Z."/>
            <person name="LaButti K."/>
            <person name="Lipzen A."/>
            <person name="Lombard V."/>
            <person name="Magnuson J."/>
            <person name="Maillard F."/>
            <person name="Murat C."/>
            <person name="Nolan M."/>
            <person name="Ohm R.A."/>
            <person name="Pangilinan J."/>
            <person name="Pereira M.F."/>
            <person name="Perotto S."/>
            <person name="Peter M."/>
            <person name="Pfister S."/>
            <person name="Riley R."/>
            <person name="Sitrit Y."/>
            <person name="Stielow J.B."/>
            <person name="Szollosi G."/>
            <person name="Zifcakova L."/>
            <person name="Stursova M."/>
            <person name="Spatafora J.W."/>
            <person name="Tedersoo L."/>
            <person name="Vaario L.M."/>
            <person name="Yamada A."/>
            <person name="Yan M."/>
            <person name="Wang P."/>
            <person name="Xu J."/>
            <person name="Bruns T."/>
            <person name="Baldrian P."/>
            <person name="Vilgalys R."/>
            <person name="Dunand C."/>
            <person name="Henrissat B."/>
            <person name="Grigoriev I.V."/>
            <person name="Hibbett D."/>
            <person name="Nagy L.G."/>
            <person name="Martin F.M."/>
        </authorList>
    </citation>
    <scope>NUCLEOTIDE SEQUENCE</scope>
    <source>
        <strain evidence="2">UH-Tt-Lm1</strain>
    </source>
</reference>
<name>A0A9P6HRX2_9AGAM</name>
<protein>
    <recommendedName>
        <fullName evidence="4">MalT-like TPR region domain-containing protein</fullName>
    </recommendedName>
</protein>
<evidence type="ECO:0000256" key="1">
    <source>
        <dbReference type="SAM" id="MobiDB-lite"/>
    </source>
</evidence>
<dbReference type="SMART" id="SM00028">
    <property type="entry name" value="TPR"/>
    <property type="match status" value="3"/>
</dbReference>
<evidence type="ECO:0000313" key="3">
    <source>
        <dbReference type="Proteomes" id="UP000736335"/>
    </source>
</evidence>
<comment type="caution">
    <text evidence="2">The sequence shown here is derived from an EMBL/GenBank/DDBJ whole genome shotgun (WGS) entry which is preliminary data.</text>
</comment>
<dbReference type="Pfam" id="PF13181">
    <property type="entry name" value="TPR_8"/>
    <property type="match status" value="1"/>
</dbReference>
<gene>
    <name evidence="2" type="ORF">BJ322DRAFT_1016881</name>
</gene>
<dbReference type="OrthoDB" id="431454at2759"/>
<accession>A0A9P6HRX2</accession>
<dbReference type="InterPro" id="IPR011990">
    <property type="entry name" value="TPR-like_helical_dom_sf"/>
</dbReference>
<feature type="region of interest" description="Disordered" evidence="1">
    <location>
        <begin position="335"/>
        <end position="381"/>
    </location>
</feature>
<proteinExistence type="predicted"/>
<dbReference type="Proteomes" id="UP000736335">
    <property type="component" value="Unassembled WGS sequence"/>
</dbReference>
<dbReference type="InterPro" id="IPR019734">
    <property type="entry name" value="TPR_rpt"/>
</dbReference>
<reference evidence="2" key="2">
    <citation type="submission" date="2020-11" db="EMBL/GenBank/DDBJ databases">
        <authorList>
            <consortium name="DOE Joint Genome Institute"/>
            <person name="Kuo A."/>
            <person name="Miyauchi S."/>
            <person name="Kiss E."/>
            <person name="Drula E."/>
            <person name="Kohler A."/>
            <person name="Sanchez-Garcia M."/>
            <person name="Andreopoulos B."/>
            <person name="Barry K.W."/>
            <person name="Bonito G."/>
            <person name="Buee M."/>
            <person name="Carver A."/>
            <person name="Chen C."/>
            <person name="Cichocki N."/>
            <person name="Clum A."/>
            <person name="Culley D."/>
            <person name="Crous P.W."/>
            <person name="Fauchery L."/>
            <person name="Girlanda M."/>
            <person name="Hayes R."/>
            <person name="Keri Z."/>
            <person name="Labutti K."/>
            <person name="Lipzen A."/>
            <person name="Lombard V."/>
            <person name="Magnuson J."/>
            <person name="Maillard F."/>
            <person name="Morin E."/>
            <person name="Murat C."/>
            <person name="Nolan M."/>
            <person name="Ohm R."/>
            <person name="Pangilinan J."/>
            <person name="Pereira M."/>
            <person name="Perotto S."/>
            <person name="Peter M."/>
            <person name="Riley R."/>
            <person name="Sitrit Y."/>
            <person name="Stielow B."/>
            <person name="Szollosi G."/>
            <person name="Zifcakova L."/>
            <person name="Stursova M."/>
            <person name="Spatafora J.W."/>
            <person name="Tedersoo L."/>
            <person name="Vaario L.-M."/>
            <person name="Yamada A."/>
            <person name="Yan M."/>
            <person name="Wang P."/>
            <person name="Xu J."/>
            <person name="Bruns T."/>
            <person name="Baldrian P."/>
            <person name="Vilgalys R."/>
            <person name="Henrissat B."/>
            <person name="Grigoriev I.V."/>
            <person name="Hibbett D."/>
            <person name="Nagy L.G."/>
            <person name="Martin F.M."/>
        </authorList>
    </citation>
    <scope>NUCLEOTIDE SEQUENCE</scope>
    <source>
        <strain evidence="2">UH-Tt-Lm1</strain>
    </source>
</reference>
<dbReference type="AlphaFoldDB" id="A0A9P6HRX2"/>
<keyword evidence="3" id="KW-1185">Reference proteome</keyword>
<dbReference type="EMBL" id="WIUZ02000001">
    <property type="protein sequence ID" value="KAF9793345.1"/>
    <property type="molecule type" value="Genomic_DNA"/>
</dbReference>
<dbReference type="Gene3D" id="1.25.40.10">
    <property type="entry name" value="Tetratricopeptide repeat domain"/>
    <property type="match status" value="1"/>
</dbReference>
<sequence>MSVGLEPELHGPGDGRWIVSEDVNVEHLIAIFTAIDPDSDEIWDAFLKFVGYLEWYKPRQTLLRAKIEALPDDHRYKSRCLLYLGSLFNAIGNYTEEISLLKHALKLERGRGDSHLVGLLLRSLADANRMLNHSEEGIHQAREASEVYERLGDNVERALCMKTLAGLLWGDGQVDAAEEVIFESITLHPEEDREAHVCGSHQVLGHIYRSKGNREKAMHHYEVALGIASTFSWSHTLFGIHISLALLLLDEDYLDGAQIHLERAKSLVIGNTFHLALVAIHQARIWSQQRRFEDAASEVLYAREMSEKHGFKAPWVGQILEKLGFSDDPGRCKVPPQNVGRAMESLPPSGDPDIDAHGPLSSTSADAPRDPDHASQWPSHP</sequence>